<keyword evidence="6" id="KW-1185">Reference proteome</keyword>
<dbReference type="InterPro" id="IPR039271">
    <property type="entry name" value="Kiwellin-like"/>
</dbReference>
<dbReference type="GO" id="GO:0005576">
    <property type="term" value="C:extracellular region"/>
    <property type="evidence" value="ECO:0007669"/>
    <property type="project" value="UniProtKB-SubCell"/>
</dbReference>
<comment type="subcellular location">
    <subcellularLocation>
        <location evidence="1">Secreted</location>
    </subcellularLocation>
</comment>
<organism evidence="5">
    <name type="scientific">Oryza brachyantha</name>
    <name type="common">malo sina</name>
    <dbReference type="NCBI Taxonomy" id="4533"/>
    <lineage>
        <taxon>Eukaryota</taxon>
        <taxon>Viridiplantae</taxon>
        <taxon>Streptophyta</taxon>
        <taxon>Embryophyta</taxon>
        <taxon>Tracheophyta</taxon>
        <taxon>Spermatophyta</taxon>
        <taxon>Magnoliopsida</taxon>
        <taxon>Liliopsida</taxon>
        <taxon>Poales</taxon>
        <taxon>Poaceae</taxon>
        <taxon>BOP clade</taxon>
        <taxon>Oryzoideae</taxon>
        <taxon>Oryzeae</taxon>
        <taxon>Oryzinae</taxon>
        <taxon>Oryza</taxon>
    </lineage>
</organism>
<name>J3N3M5_ORYBR</name>
<dbReference type="HOGENOM" id="CLU_1725115_0_0_1"/>
<dbReference type="InterPro" id="IPR036908">
    <property type="entry name" value="RlpA-like_sf"/>
</dbReference>
<keyword evidence="4" id="KW-0732">Signal</keyword>
<protein>
    <submittedName>
        <fullName evidence="5">Uncharacterized protein</fullName>
    </submittedName>
</protein>
<keyword evidence="3" id="KW-0964">Secreted</keyword>
<sequence>MTASIGVVLTLNSFEKGRDGRGPSECDNAYHSDGEMVVALSTGWFAGTARCGRRVRITAGNGRTAYAKVTRTRSGMGMGRIPPPFVGMGMGVFHLYGDGDGVMKPDRCSPVAIPIHVANADVCMCIACVTMGLCAVHVGPLAVNTLVGPSPC</sequence>
<dbReference type="EnsemblPlants" id="OB10G21230.1">
    <property type="protein sequence ID" value="OB10G21230.1"/>
    <property type="gene ID" value="OB10G21230"/>
</dbReference>
<dbReference type="Proteomes" id="UP000006038">
    <property type="component" value="Chromosome 10"/>
</dbReference>
<evidence type="ECO:0000256" key="4">
    <source>
        <dbReference type="ARBA" id="ARBA00022729"/>
    </source>
</evidence>
<dbReference type="SUPFAM" id="SSF50685">
    <property type="entry name" value="Barwin-like endoglucanases"/>
    <property type="match status" value="1"/>
</dbReference>
<comment type="similarity">
    <text evidence="2">Belongs to the kiwellin family.</text>
</comment>
<evidence type="ECO:0000256" key="1">
    <source>
        <dbReference type="ARBA" id="ARBA00004613"/>
    </source>
</evidence>
<dbReference type="AlphaFoldDB" id="J3N3M5"/>
<dbReference type="PANTHER" id="PTHR33191">
    <property type="entry name" value="RIPENING-RELATED PROTEIN 2-RELATED"/>
    <property type="match status" value="1"/>
</dbReference>
<proteinExistence type="inferred from homology"/>
<dbReference type="PANTHER" id="PTHR33191:SF76">
    <property type="entry name" value="RIPENING-RELATED PROTEIN 5-RELATED"/>
    <property type="match status" value="1"/>
</dbReference>
<dbReference type="STRING" id="4533.J3N3M5"/>
<evidence type="ECO:0000313" key="5">
    <source>
        <dbReference type="EnsemblPlants" id="OB10G21230.1"/>
    </source>
</evidence>
<dbReference type="Gramene" id="OB10G21230.1">
    <property type="protein sequence ID" value="OB10G21230.1"/>
    <property type="gene ID" value="OB10G21230"/>
</dbReference>
<evidence type="ECO:0000256" key="3">
    <source>
        <dbReference type="ARBA" id="ARBA00022525"/>
    </source>
</evidence>
<evidence type="ECO:0000256" key="2">
    <source>
        <dbReference type="ARBA" id="ARBA00005592"/>
    </source>
</evidence>
<reference evidence="5" key="1">
    <citation type="journal article" date="2013" name="Nat. Commun.">
        <title>Whole-genome sequencing of Oryza brachyantha reveals mechanisms underlying Oryza genome evolution.</title>
        <authorList>
            <person name="Chen J."/>
            <person name="Huang Q."/>
            <person name="Gao D."/>
            <person name="Wang J."/>
            <person name="Lang Y."/>
            <person name="Liu T."/>
            <person name="Li B."/>
            <person name="Bai Z."/>
            <person name="Luis Goicoechea J."/>
            <person name="Liang C."/>
            <person name="Chen C."/>
            <person name="Zhang W."/>
            <person name="Sun S."/>
            <person name="Liao Y."/>
            <person name="Zhang X."/>
            <person name="Yang L."/>
            <person name="Song C."/>
            <person name="Wang M."/>
            <person name="Shi J."/>
            <person name="Liu G."/>
            <person name="Liu J."/>
            <person name="Zhou H."/>
            <person name="Zhou W."/>
            <person name="Yu Q."/>
            <person name="An N."/>
            <person name="Chen Y."/>
            <person name="Cai Q."/>
            <person name="Wang B."/>
            <person name="Liu B."/>
            <person name="Min J."/>
            <person name="Huang Y."/>
            <person name="Wu H."/>
            <person name="Li Z."/>
            <person name="Zhang Y."/>
            <person name="Yin Y."/>
            <person name="Song W."/>
            <person name="Jiang J."/>
            <person name="Jackson S.A."/>
            <person name="Wing R.A."/>
            <person name="Wang J."/>
            <person name="Chen M."/>
        </authorList>
    </citation>
    <scope>NUCLEOTIDE SEQUENCE [LARGE SCALE GENOMIC DNA]</scope>
    <source>
        <strain evidence="5">cv. IRGC 101232</strain>
    </source>
</reference>
<evidence type="ECO:0000313" key="6">
    <source>
        <dbReference type="Proteomes" id="UP000006038"/>
    </source>
</evidence>
<reference evidence="5" key="2">
    <citation type="submission" date="2013-04" db="UniProtKB">
        <authorList>
            <consortium name="EnsemblPlants"/>
        </authorList>
    </citation>
    <scope>IDENTIFICATION</scope>
</reference>
<dbReference type="Pfam" id="PF24300">
    <property type="entry name" value="KWL1"/>
    <property type="match status" value="1"/>
</dbReference>
<dbReference type="Gene3D" id="2.40.40.10">
    <property type="entry name" value="RlpA-like domain"/>
    <property type="match status" value="1"/>
</dbReference>
<accession>J3N3M5</accession>